<name>A0A7M7TFW8_APIME</name>
<reference evidence="6" key="3">
    <citation type="submission" date="2025-05" db="UniProtKB">
        <authorList>
            <consortium name="RefSeq"/>
        </authorList>
    </citation>
    <scope>NUCLEOTIDE SEQUENCE [LARGE SCALE GENOMIC DNA]</scope>
    <source>
        <strain evidence="6">DH4</strain>
    </source>
</reference>
<dbReference type="SMART" id="SM00360">
    <property type="entry name" value="RRM"/>
    <property type="match status" value="1"/>
</dbReference>
<accession>A0A8B6Z517</accession>
<evidence type="ECO:0000313" key="8">
    <source>
        <dbReference type="RefSeq" id="XP_624119.2"/>
    </source>
</evidence>
<dbReference type="KEGG" id="ame:551728"/>
<dbReference type="SUPFAM" id="SSF52047">
    <property type="entry name" value="RNI-like"/>
    <property type="match status" value="1"/>
</dbReference>
<protein>
    <submittedName>
        <fullName evidence="7 8">F-box/LRR-repeat protein 20</fullName>
    </submittedName>
</protein>
<dbReference type="PANTHER" id="PTHR13318">
    <property type="entry name" value="PARTNER OF PAIRED, ISOFORM B-RELATED"/>
    <property type="match status" value="1"/>
</dbReference>
<dbReference type="InterPro" id="IPR006553">
    <property type="entry name" value="Leu-rich_rpt_Cys-con_subtyp"/>
</dbReference>
<dbReference type="GO" id="GO:0003723">
    <property type="term" value="F:RNA binding"/>
    <property type="evidence" value="ECO:0007669"/>
    <property type="project" value="UniProtKB-UniRule"/>
</dbReference>
<dbReference type="AlphaFoldDB" id="A0A7M7TFW8"/>
<dbReference type="Gene3D" id="3.30.70.330">
    <property type="match status" value="1"/>
</dbReference>
<evidence type="ECO:0000259" key="4">
    <source>
        <dbReference type="PROSITE" id="PS50102"/>
    </source>
</evidence>
<dbReference type="InterPro" id="IPR000504">
    <property type="entry name" value="RRM_dom"/>
</dbReference>
<dbReference type="OrthoDB" id="549243at2759"/>
<dbReference type="PROSITE" id="PS50102">
    <property type="entry name" value="RRM"/>
    <property type="match status" value="1"/>
</dbReference>
<dbReference type="Pfam" id="PF00646">
    <property type="entry name" value="F-box"/>
    <property type="match status" value="1"/>
</dbReference>
<dbReference type="InterPro" id="IPR035979">
    <property type="entry name" value="RBD_domain_sf"/>
</dbReference>
<evidence type="ECO:0000256" key="1">
    <source>
        <dbReference type="ARBA" id="ARBA00022786"/>
    </source>
</evidence>
<gene>
    <name evidence="7 8" type="primary">LOC551728</name>
</gene>
<keyword evidence="2 3" id="KW-0694">RNA-binding</keyword>
<dbReference type="InterPro" id="IPR032675">
    <property type="entry name" value="LRR_dom_sf"/>
</dbReference>
<dbReference type="EnsemblMetazoa" id="XM_006568106">
    <property type="protein sequence ID" value="XP_006568169"/>
    <property type="gene ID" value="LOC551728"/>
</dbReference>
<dbReference type="GeneID" id="551728"/>
<dbReference type="SUPFAM" id="SSF81383">
    <property type="entry name" value="F-box domain"/>
    <property type="match status" value="1"/>
</dbReference>
<dbReference type="EnsemblMetazoa" id="XM_624116">
    <property type="protein sequence ID" value="XP_624119"/>
    <property type="gene ID" value="LOC551728"/>
</dbReference>
<dbReference type="Gene3D" id="3.80.10.10">
    <property type="entry name" value="Ribonuclease Inhibitor"/>
    <property type="match status" value="4"/>
</dbReference>
<accession>A0A7M7LP92</accession>
<organism evidence="5">
    <name type="scientific">Apis mellifera</name>
    <name type="common">Honeybee</name>
    <dbReference type="NCBI Taxonomy" id="7460"/>
    <lineage>
        <taxon>Eukaryota</taxon>
        <taxon>Metazoa</taxon>
        <taxon>Ecdysozoa</taxon>
        <taxon>Arthropoda</taxon>
        <taxon>Hexapoda</taxon>
        <taxon>Insecta</taxon>
        <taxon>Pterygota</taxon>
        <taxon>Neoptera</taxon>
        <taxon>Endopterygota</taxon>
        <taxon>Hymenoptera</taxon>
        <taxon>Apocrita</taxon>
        <taxon>Aculeata</taxon>
        <taxon>Apoidea</taxon>
        <taxon>Anthophila</taxon>
        <taxon>Apidae</taxon>
        <taxon>Apis</taxon>
    </lineage>
</organism>
<reference evidence="7 8" key="2">
    <citation type="submission" date="2025-04" db="UniProtKB">
        <authorList>
            <consortium name="RefSeq"/>
        </authorList>
    </citation>
    <scope>IDENTIFICATION</scope>
    <source>
        <strain evidence="7 8">DH4</strain>
        <tissue evidence="7 8">Whole body</tissue>
    </source>
</reference>
<evidence type="ECO:0000313" key="7">
    <source>
        <dbReference type="RefSeq" id="XP_006568169.1"/>
    </source>
</evidence>
<dbReference type="SMART" id="SM00367">
    <property type="entry name" value="LRR_CC"/>
    <property type="match status" value="7"/>
</dbReference>
<dbReference type="SUPFAM" id="SSF54928">
    <property type="entry name" value="RNA-binding domain, RBD"/>
    <property type="match status" value="1"/>
</dbReference>
<dbReference type="RefSeq" id="XP_006568169.1">
    <property type="nucleotide sequence ID" value="XM_006568106.3"/>
</dbReference>
<proteinExistence type="predicted"/>
<dbReference type="InterPro" id="IPR036047">
    <property type="entry name" value="F-box-like_dom_sf"/>
</dbReference>
<reference evidence="5" key="1">
    <citation type="submission" date="2021-01" db="UniProtKB">
        <authorList>
            <consortium name="EnsemblMetazoa"/>
        </authorList>
    </citation>
    <scope>IDENTIFICATION</scope>
    <source>
        <strain evidence="5">DH4</strain>
    </source>
</reference>
<dbReference type="CDD" id="cd00590">
    <property type="entry name" value="RRM_SF"/>
    <property type="match status" value="1"/>
</dbReference>
<feature type="domain" description="RRM" evidence="4">
    <location>
        <begin position="55"/>
        <end position="129"/>
    </location>
</feature>
<evidence type="ECO:0000313" key="5">
    <source>
        <dbReference type="EnsemblMetazoa" id="XP_624119"/>
    </source>
</evidence>
<accession>A0A7M7TFW8</accession>
<dbReference type="GO" id="GO:0031146">
    <property type="term" value="P:SCF-dependent proteasomal ubiquitin-dependent protein catabolic process"/>
    <property type="evidence" value="ECO:0007669"/>
    <property type="project" value="TreeGrafter"/>
</dbReference>
<accession>A0A8B9B1H6</accession>
<dbReference type="InterPro" id="IPR012677">
    <property type="entry name" value="Nucleotide-bd_a/b_plait_sf"/>
</dbReference>
<evidence type="ECO:0000313" key="6">
    <source>
        <dbReference type="Proteomes" id="UP000005203"/>
    </source>
</evidence>
<evidence type="ECO:0000256" key="3">
    <source>
        <dbReference type="PROSITE-ProRule" id="PRU00176"/>
    </source>
</evidence>
<dbReference type="RefSeq" id="XP_624119.2">
    <property type="nucleotide sequence ID" value="XM_624116.6"/>
</dbReference>
<keyword evidence="1" id="KW-0833">Ubl conjugation pathway</keyword>
<dbReference type="InterPro" id="IPR001810">
    <property type="entry name" value="F-box_dom"/>
</dbReference>
<dbReference type="Pfam" id="PF00076">
    <property type="entry name" value="RRM_1"/>
    <property type="match status" value="1"/>
</dbReference>
<keyword evidence="6" id="KW-1185">Reference proteome</keyword>
<dbReference type="GO" id="GO:0019005">
    <property type="term" value="C:SCF ubiquitin ligase complex"/>
    <property type="evidence" value="ECO:0007669"/>
    <property type="project" value="TreeGrafter"/>
</dbReference>
<evidence type="ECO:0000256" key="2">
    <source>
        <dbReference type="ARBA" id="ARBA00022884"/>
    </source>
</evidence>
<sequence>MKITTKEKNREENKLLTTIMTDFSDSLQHSHILEEMSFPFIYGFSPVTEDGVPIRKLFITNLAQRTSFKDLIKLFSKYGNVESCFLRRNQGNSNYAFVTFHTVEAASRARCDLDVRLHNRDLRIFAAHSWHQPDSIENQYYNVKDKSKSDKKEINEQYHQDYIQNDITNTSIQILNDDCLIHIFLQLSIVDRIRIERVCKRWKALSLESWHSVKRLDLSYSMWGFLPALLKYREITTCTIRKVLLRCGLYLNEINLSNATVNVHHSTLHSTLTIVGKLCPNLQKIDVTGLTISPSGINSLINNCHNITKFSLGSTTYICDIDLQKLFKVNPKLQYLKVDSGKICGRCLLYLPLETIEEIVLECCTSLKEQFLSQAISKLQNLKSLTINKCIGISDNVIQAIGTHYKNLETLDISNNSFILQPNDMLHIAKLTNLKILKISFNSSVMDELLSHLASKCLRLTYLDIAACFRVTNIGIAAIATLPKLEVLIMSYLDLVTDLNLRDMNNLKRLECRSCKFTDQTMINLIESAPKLELLDLSHCSGITNQTLTKAATVTINRTNNMILKIFVGGTAVDLSTFDKISPFLQIVNVILLM</sequence>
<dbReference type="Proteomes" id="UP000005203">
    <property type="component" value="Linkage group LG1"/>
</dbReference>